<reference evidence="1 2" key="1">
    <citation type="submission" date="2014-06" db="EMBL/GenBank/DDBJ databases">
        <authorList>
            <consortium name="DOE Joint Genome Institute"/>
            <person name="Kuo A."/>
            <person name="Kohler A."/>
            <person name="Nagy L.G."/>
            <person name="Floudas D."/>
            <person name="Copeland A."/>
            <person name="Barry K.W."/>
            <person name="Cichocki N."/>
            <person name="Veneault-Fourrey C."/>
            <person name="LaButti K."/>
            <person name="Lindquist E.A."/>
            <person name="Lipzen A."/>
            <person name="Lundell T."/>
            <person name="Morin E."/>
            <person name="Murat C."/>
            <person name="Sun H."/>
            <person name="Tunlid A."/>
            <person name="Henrissat B."/>
            <person name="Grigoriev I.V."/>
            <person name="Hibbett D.S."/>
            <person name="Martin F."/>
            <person name="Nordberg H.P."/>
            <person name="Cantor M.N."/>
            <person name="Hua S.X."/>
        </authorList>
    </citation>
    <scope>NUCLEOTIDE SEQUENCE [LARGE SCALE GENOMIC DNA]</scope>
    <source>
        <strain evidence="1 2">ATCC 200175</strain>
    </source>
</reference>
<accession>A0A0C9T0J7</accession>
<dbReference type="EMBL" id="KN819499">
    <property type="protein sequence ID" value="KIJ09150.1"/>
    <property type="molecule type" value="Genomic_DNA"/>
</dbReference>
<organism evidence="1 2">
    <name type="scientific">Paxillus involutus ATCC 200175</name>
    <dbReference type="NCBI Taxonomy" id="664439"/>
    <lineage>
        <taxon>Eukaryota</taxon>
        <taxon>Fungi</taxon>
        <taxon>Dikarya</taxon>
        <taxon>Basidiomycota</taxon>
        <taxon>Agaricomycotina</taxon>
        <taxon>Agaricomycetes</taxon>
        <taxon>Agaricomycetidae</taxon>
        <taxon>Boletales</taxon>
        <taxon>Paxilineae</taxon>
        <taxon>Paxillaceae</taxon>
        <taxon>Paxillus</taxon>
    </lineage>
</organism>
<dbReference type="OrthoDB" id="5946233at2759"/>
<name>A0A0C9T0J7_PAXIN</name>
<proteinExistence type="predicted"/>
<protein>
    <submittedName>
        <fullName evidence="1">Uncharacterized protein</fullName>
    </submittedName>
</protein>
<evidence type="ECO:0000313" key="2">
    <source>
        <dbReference type="Proteomes" id="UP000053647"/>
    </source>
</evidence>
<dbReference type="Proteomes" id="UP000053647">
    <property type="component" value="Unassembled WGS sequence"/>
</dbReference>
<evidence type="ECO:0000313" key="1">
    <source>
        <dbReference type="EMBL" id="KIJ09150.1"/>
    </source>
</evidence>
<keyword evidence="2" id="KW-1185">Reference proteome</keyword>
<sequence length="262" mass="29545">MPEIAWSQLQHRFTPGFEKLLEQGTVAGWFDPDNTLQLMVFHWVFIPWLQQELNNYQAHINNTWKHRDKNKVLPRGVPELVHSSPKDYGALNFKVMVSPEAMVQVRQVYINPTHPVFDLSSGRNSAWAIYRNLLRMLCQHAEIPHIMEVVDVDAADEAELPLLEGLKELPFDKMNVGYYMGGVGNGLGLQQEHLQALATMDEEDEPDLGDDNNVDAGPHVLILPFSNKEDSNDGHDASSGKNIWVVVATSGYRAQRSQCSST</sequence>
<gene>
    <name evidence="1" type="ORF">PAXINDRAFT_17757</name>
</gene>
<reference evidence="2" key="2">
    <citation type="submission" date="2015-01" db="EMBL/GenBank/DDBJ databases">
        <title>Evolutionary Origins and Diversification of the Mycorrhizal Mutualists.</title>
        <authorList>
            <consortium name="DOE Joint Genome Institute"/>
            <consortium name="Mycorrhizal Genomics Consortium"/>
            <person name="Kohler A."/>
            <person name="Kuo A."/>
            <person name="Nagy L.G."/>
            <person name="Floudas D."/>
            <person name="Copeland A."/>
            <person name="Barry K.W."/>
            <person name="Cichocki N."/>
            <person name="Veneault-Fourrey C."/>
            <person name="LaButti K."/>
            <person name="Lindquist E.A."/>
            <person name="Lipzen A."/>
            <person name="Lundell T."/>
            <person name="Morin E."/>
            <person name="Murat C."/>
            <person name="Riley R."/>
            <person name="Ohm R."/>
            <person name="Sun H."/>
            <person name="Tunlid A."/>
            <person name="Henrissat B."/>
            <person name="Grigoriev I.V."/>
            <person name="Hibbett D.S."/>
            <person name="Martin F."/>
        </authorList>
    </citation>
    <scope>NUCLEOTIDE SEQUENCE [LARGE SCALE GENOMIC DNA]</scope>
    <source>
        <strain evidence="2">ATCC 200175</strain>
    </source>
</reference>
<dbReference type="HOGENOM" id="CLU_090385_0_0_1"/>
<dbReference type="AlphaFoldDB" id="A0A0C9T0J7"/>